<comment type="subcellular location">
    <subcellularLocation>
        <location evidence="1">Cell inner membrane</location>
    </subcellularLocation>
</comment>
<evidence type="ECO:0000256" key="9">
    <source>
        <dbReference type="ARBA" id="ARBA00022840"/>
    </source>
</evidence>
<keyword evidence="8" id="KW-0378">Hydrolase</keyword>
<gene>
    <name evidence="18" type="ORF">H6A01_00110</name>
</gene>
<dbReference type="InterPro" id="IPR013563">
    <property type="entry name" value="Oligopep_ABC_C"/>
</dbReference>
<comment type="function">
    <text evidence="12">Part of the ABC transporter complex GsiABCD involved in glutathione import. Responsible for energy coupling to the transport system.</text>
</comment>
<comment type="subunit">
    <text evidence="2">The complex is composed of two ATP-binding proteins (GsiA), two transmembrane proteins (GsiC and GsiD) and a solute-binding protein (GsiB).</text>
</comment>
<dbReference type="RefSeq" id="WP_205087078.1">
    <property type="nucleotide sequence ID" value="NZ_JACJLA010000001.1"/>
</dbReference>
<dbReference type="InterPro" id="IPR017871">
    <property type="entry name" value="ABC_transporter-like_CS"/>
</dbReference>
<evidence type="ECO:0000256" key="2">
    <source>
        <dbReference type="ARBA" id="ARBA00011469"/>
    </source>
</evidence>
<dbReference type="EMBL" id="JACJLA010000001">
    <property type="protein sequence ID" value="MBM6911727.1"/>
    <property type="molecule type" value="Genomic_DNA"/>
</dbReference>
<dbReference type="SUPFAM" id="SSF52540">
    <property type="entry name" value="P-loop containing nucleoside triphosphate hydrolases"/>
    <property type="match status" value="1"/>
</dbReference>
<dbReference type="Pfam" id="PF08352">
    <property type="entry name" value="oligo_HPY"/>
    <property type="match status" value="1"/>
</dbReference>
<keyword evidence="4" id="KW-1003">Cell membrane</keyword>
<dbReference type="PANTHER" id="PTHR43776">
    <property type="entry name" value="TRANSPORT ATP-BINDING PROTEIN"/>
    <property type="match status" value="1"/>
</dbReference>
<evidence type="ECO:0000256" key="7">
    <source>
        <dbReference type="ARBA" id="ARBA00022741"/>
    </source>
</evidence>
<evidence type="ECO:0000256" key="11">
    <source>
        <dbReference type="ARBA" id="ARBA00023136"/>
    </source>
</evidence>
<keyword evidence="3" id="KW-0813">Transport</keyword>
<comment type="caution">
    <text evidence="18">The sequence shown here is derived from an EMBL/GenBank/DDBJ whole genome shotgun (WGS) entry which is preliminary data.</text>
</comment>
<evidence type="ECO:0000256" key="16">
    <source>
        <dbReference type="ARBA" id="ARBA00047640"/>
    </source>
</evidence>
<keyword evidence="11" id="KW-0472">Membrane</keyword>
<keyword evidence="5" id="KW-0997">Cell inner membrane</keyword>
<feature type="domain" description="ABC transporter" evidence="17">
    <location>
        <begin position="5"/>
        <end position="253"/>
    </location>
</feature>
<dbReference type="Proteomes" id="UP000707138">
    <property type="component" value="Unassembled WGS sequence"/>
</dbReference>
<protein>
    <recommendedName>
        <fullName evidence="15">Glutathione import ATP-binding protein GsiA</fullName>
        <ecNumber evidence="14">7.4.2.10</ecNumber>
    </recommendedName>
</protein>
<sequence>MDYIWQTEGITKEFNTPGGIFSGKEKTVYALNGISLQQAPGETLGIVGESGCGKSTFGRVLMGLYAPTSGTLRVGNQLIDTETARKTLHHTFQMVFQDPYASLNPRMTVRQTLEEPLRRMGVKEGSVRSERIRDILEQVGLRPSYSERYPHEFSGGQRQRVGIARALISNPSCIICDEPISALDVSIQVQIITLLERLQADTNISYVFISHDLSMVRYLSHRIAVMYLGYVVEEGTTEELYNHPLHPYTQALIRLHQPIAPRMPIGPVPQGEVPSPLQKPKGCPFASRCPEKEERCMEAWPQLTGNDIHRVACWKR</sequence>
<dbReference type="GO" id="GO:0005524">
    <property type="term" value="F:ATP binding"/>
    <property type="evidence" value="ECO:0007669"/>
    <property type="project" value="UniProtKB-KW"/>
</dbReference>
<dbReference type="NCBIfam" id="TIGR01727">
    <property type="entry name" value="oligo_HPY"/>
    <property type="match status" value="1"/>
</dbReference>
<dbReference type="PROSITE" id="PS50893">
    <property type="entry name" value="ABC_TRANSPORTER_2"/>
    <property type="match status" value="1"/>
</dbReference>
<proteinExistence type="inferred from homology"/>
<keyword evidence="6" id="KW-0677">Repeat</keyword>
<dbReference type="Pfam" id="PF00005">
    <property type="entry name" value="ABC_tran"/>
    <property type="match status" value="1"/>
</dbReference>
<evidence type="ECO:0000256" key="6">
    <source>
        <dbReference type="ARBA" id="ARBA00022737"/>
    </source>
</evidence>
<dbReference type="InterPro" id="IPR003439">
    <property type="entry name" value="ABC_transporter-like_ATP-bd"/>
</dbReference>
<evidence type="ECO:0000256" key="12">
    <source>
        <dbReference type="ARBA" id="ARBA00037530"/>
    </source>
</evidence>
<evidence type="ECO:0000256" key="10">
    <source>
        <dbReference type="ARBA" id="ARBA00022967"/>
    </source>
</evidence>
<dbReference type="InterPro" id="IPR050319">
    <property type="entry name" value="ABC_transp_ATP-bind"/>
</dbReference>
<evidence type="ECO:0000256" key="1">
    <source>
        <dbReference type="ARBA" id="ARBA00004533"/>
    </source>
</evidence>
<dbReference type="EC" id="7.4.2.10" evidence="14"/>
<keyword evidence="10" id="KW-1278">Translocase</keyword>
<evidence type="ECO:0000313" key="19">
    <source>
        <dbReference type="Proteomes" id="UP000707138"/>
    </source>
</evidence>
<keyword evidence="9 18" id="KW-0067">ATP-binding</keyword>
<evidence type="ECO:0000256" key="4">
    <source>
        <dbReference type="ARBA" id="ARBA00022475"/>
    </source>
</evidence>
<name>A0ABS2GEM2_9FIRM</name>
<keyword evidence="19" id="KW-1185">Reference proteome</keyword>
<dbReference type="CDD" id="cd03257">
    <property type="entry name" value="ABC_NikE_OppD_transporters"/>
    <property type="match status" value="1"/>
</dbReference>
<evidence type="ECO:0000313" key="18">
    <source>
        <dbReference type="EMBL" id="MBM6911727.1"/>
    </source>
</evidence>
<comment type="similarity">
    <text evidence="13">Belongs to the ABC transporter superfamily. Glutathione importer (TC 3.A.1.5.11) family.</text>
</comment>
<evidence type="ECO:0000256" key="14">
    <source>
        <dbReference type="ARBA" id="ARBA00039050"/>
    </source>
</evidence>
<evidence type="ECO:0000256" key="8">
    <source>
        <dbReference type="ARBA" id="ARBA00022801"/>
    </source>
</evidence>
<keyword evidence="7" id="KW-0547">Nucleotide-binding</keyword>
<dbReference type="PANTHER" id="PTHR43776:SF15">
    <property type="entry name" value="GLUTATHIONE IMPORT ATP-BINDING PROTEIN GSIA"/>
    <property type="match status" value="1"/>
</dbReference>
<evidence type="ECO:0000256" key="3">
    <source>
        <dbReference type="ARBA" id="ARBA00022448"/>
    </source>
</evidence>
<organism evidence="18 19">
    <name type="scientific">Veillonella magna</name>
    <dbReference type="NCBI Taxonomy" id="464322"/>
    <lineage>
        <taxon>Bacteria</taxon>
        <taxon>Bacillati</taxon>
        <taxon>Bacillota</taxon>
        <taxon>Negativicutes</taxon>
        <taxon>Veillonellales</taxon>
        <taxon>Veillonellaceae</taxon>
        <taxon>Veillonella</taxon>
    </lineage>
</organism>
<evidence type="ECO:0000256" key="5">
    <source>
        <dbReference type="ARBA" id="ARBA00022519"/>
    </source>
</evidence>
<accession>A0ABS2GEM2</accession>
<dbReference type="SMART" id="SM00382">
    <property type="entry name" value="AAA"/>
    <property type="match status" value="1"/>
</dbReference>
<reference evidence="18 19" key="1">
    <citation type="journal article" date="2021" name="Sci. Rep.">
        <title>The distribution of antibiotic resistance genes in chicken gut microbiota commensals.</title>
        <authorList>
            <person name="Juricova H."/>
            <person name="Matiasovicova J."/>
            <person name="Kubasova T."/>
            <person name="Cejkova D."/>
            <person name="Rychlik I."/>
        </authorList>
    </citation>
    <scope>NUCLEOTIDE SEQUENCE [LARGE SCALE GENOMIC DNA]</scope>
    <source>
        <strain evidence="18 19">An537</strain>
    </source>
</reference>
<dbReference type="InterPro" id="IPR027417">
    <property type="entry name" value="P-loop_NTPase"/>
</dbReference>
<dbReference type="InterPro" id="IPR003593">
    <property type="entry name" value="AAA+_ATPase"/>
</dbReference>
<dbReference type="Gene3D" id="3.40.50.300">
    <property type="entry name" value="P-loop containing nucleotide triphosphate hydrolases"/>
    <property type="match status" value="1"/>
</dbReference>
<evidence type="ECO:0000259" key="17">
    <source>
        <dbReference type="PROSITE" id="PS50893"/>
    </source>
</evidence>
<comment type="catalytic activity">
    <reaction evidence="16">
        <text>glutathione(out) + ATP + H2O = glutathione(in) + ADP + phosphate + H(+)</text>
        <dbReference type="Rhea" id="RHEA:29791"/>
        <dbReference type="ChEBI" id="CHEBI:15377"/>
        <dbReference type="ChEBI" id="CHEBI:15378"/>
        <dbReference type="ChEBI" id="CHEBI:30616"/>
        <dbReference type="ChEBI" id="CHEBI:43474"/>
        <dbReference type="ChEBI" id="CHEBI:57925"/>
        <dbReference type="ChEBI" id="CHEBI:456216"/>
        <dbReference type="EC" id="7.4.2.10"/>
    </reaction>
</comment>
<dbReference type="PROSITE" id="PS00211">
    <property type="entry name" value="ABC_TRANSPORTER_1"/>
    <property type="match status" value="1"/>
</dbReference>
<evidence type="ECO:0000256" key="15">
    <source>
        <dbReference type="ARBA" id="ARBA00041187"/>
    </source>
</evidence>
<evidence type="ECO:0000256" key="13">
    <source>
        <dbReference type="ARBA" id="ARBA00038416"/>
    </source>
</evidence>